<name>A0A8E2AMC1_9APHY</name>
<feature type="compositionally biased region" description="Basic residues" evidence="1">
    <location>
        <begin position="54"/>
        <end position="70"/>
    </location>
</feature>
<organism evidence="2 3">
    <name type="scientific">Obba rivulosa</name>
    <dbReference type="NCBI Taxonomy" id="1052685"/>
    <lineage>
        <taxon>Eukaryota</taxon>
        <taxon>Fungi</taxon>
        <taxon>Dikarya</taxon>
        <taxon>Basidiomycota</taxon>
        <taxon>Agaricomycotina</taxon>
        <taxon>Agaricomycetes</taxon>
        <taxon>Polyporales</taxon>
        <taxon>Gelatoporiaceae</taxon>
        <taxon>Obba</taxon>
    </lineage>
</organism>
<keyword evidence="3" id="KW-1185">Reference proteome</keyword>
<accession>A0A8E2AMC1</accession>
<gene>
    <name evidence="2" type="ORF">OBBRIDRAFT_357830</name>
</gene>
<evidence type="ECO:0000313" key="3">
    <source>
        <dbReference type="Proteomes" id="UP000250043"/>
    </source>
</evidence>
<dbReference type="EMBL" id="KV722626">
    <property type="protein sequence ID" value="OCH84875.1"/>
    <property type="molecule type" value="Genomic_DNA"/>
</dbReference>
<reference evidence="2 3" key="1">
    <citation type="submission" date="2016-07" db="EMBL/GenBank/DDBJ databases">
        <title>Draft genome of the white-rot fungus Obba rivulosa 3A-2.</title>
        <authorList>
            <consortium name="DOE Joint Genome Institute"/>
            <person name="Miettinen O."/>
            <person name="Riley R."/>
            <person name="Acob R."/>
            <person name="Barry K."/>
            <person name="Cullen D."/>
            <person name="De Vries R."/>
            <person name="Hainaut M."/>
            <person name="Hatakka A."/>
            <person name="Henrissat B."/>
            <person name="Hilden K."/>
            <person name="Kuo R."/>
            <person name="Labutti K."/>
            <person name="Lipzen A."/>
            <person name="Makela M.R."/>
            <person name="Sandor L."/>
            <person name="Spatafora J.W."/>
            <person name="Grigoriev I.V."/>
            <person name="Hibbett D.S."/>
        </authorList>
    </citation>
    <scope>NUCLEOTIDE SEQUENCE [LARGE SCALE GENOMIC DNA]</scope>
    <source>
        <strain evidence="2 3">3A-2</strain>
    </source>
</reference>
<sequence>MRMGALRAAASSPWERVCPDFSFRLPASALSPVYFASLSSSQAARSSHSPRSSRSSRHRGGAGHPQRTRRCAQATTGMRKIPRRHMRRESVAIAFQATPSRGLCWQTLRPARRTRHVQISHHNAPLILAPEKVEASTTSVSQEFAWRLLHPSSAGGPPCSSSISTSTHIPPASAEEGMLPLSGLGYQYVDRQHAQGPPPVTSQRYTMQPSAQRSSYLHEYSCFCSIRSPRFSTPSRLCLPNVNSWQCLWADSASHRLGTHRLGTHRRRRS</sequence>
<dbReference type="AlphaFoldDB" id="A0A8E2AMC1"/>
<proteinExistence type="predicted"/>
<protein>
    <submittedName>
        <fullName evidence="2">Uncharacterized protein</fullName>
    </submittedName>
</protein>
<dbReference type="Proteomes" id="UP000250043">
    <property type="component" value="Unassembled WGS sequence"/>
</dbReference>
<feature type="compositionally biased region" description="Low complexity" evidence="1">
    <location>
        <begin position="41"/>
        <end position="53"/>
    </location>
</feature>
<evidence type="ECO:0000256" key="1">
    <source>
        <dbReference type="SAM" id="MobiDB-lite"/>
    </source>
</evidence>
<feature type="region of interest" description="Disordered" evidence="1">
    <location>
        <begin position="41"/>
        <end position="78"/>
    </location>
</feature>
<evidence type="ECO:0000313" key="2">
    <source>
        <dbReference type="EMBL" id="OCH84875.1"/>
    </source>
</evidence>